<gene>
    <name evidence="6" type="ORF">HCN56_04550</name>
</gene>
<evidence type="ECO:0000259" key="4">
    <source>
        <dbReference type="Pfam" id="PF03816"/>
    </source>
</evidence>
<organism evidence="6 7">
    <name type="scientific">Streptomyces lonarensis</name>
    <dbReference type="NCBI Taxonomy" id="700599"/>
    <lineage>
        <taxon>Bacteria</taxon>
        <taxon>Bacillati</taxon>
        <taxon>Actinomycetota</taxon>
        <taxon>Actinomycetes</taxon>
        <taxon>Kitasatosporales</taxon>
        <taxon>Streptomycetaceae</taxon>
        <taxon>Streptomyces</taxon>
    </lineage>
</organism>
<dbReference type="NCBIfam" id="TIGR00350">
    <property type="entry name" value="lytR_cpsA_psr"/>
    <property type="match status" value="1"/>
</dbReference>
<feature type="transmembrane region" description="Helical" evidence="3">
    <location>
        <begin position="129"/>
        <end position="152"/>
    </location>
</feature>
<dbReference type="Pfam" id="PF03816">
    <property type="entry name" value="LytR_cpsA_psr"/>
    <property type="match status" value="1"/>
</dbReference>
<feature type="domain" description="LytR/CpsA/Psr regulator C-terminal" evidence="5">
    <location>
        <begin position="487"/>
        <end position="580"/>
    </location>
</feature>
<dbReference type="AlphaFoldDB" id="A0A7X6CYF2"/>
<name>A0A7X6CYF2_9ACTN</name>
<feature type="compositionally biased region" description="Basic and acidic residues" evidence="2">
    <location>
        <begin position="35"/>
        <end position="50"/>
    </location>
</feature>
<comment type="similarity">
    <text evidence="1">Belongs to the LytR/CpsA/Psr (LCP) family.</text>
</comment>
<dbReference type="InterPro" id="IPR027381">
    <property type="entry name" value="LytR/CpsA/Psr_C"/>
</dbReference>
<proteinExistence type="inferred from homology"/>
<keyword evidence="3" id="KW-1133">Transmembrane helix</keyword>
<keyword evidence="3" id="KW-0472">Membrane</keyword>
<dbReference type="Proteomes" id="UP000578686">
    <property type="component" value="Unassembled WGS sequence"/>
</dbReference>
<dbReference type="Pfam" id="PF13399">
    <property type="entry name" value="LytR_C"/>
    <property type="match status" value="1"/>
</dbReference>
<keyword evidence="7" id="KW-1185">Reference proteome</keyword>
<dbReference type="InterPro" id="IPR004474">
    <property type="entry name" value="LytR_CpsA_psr"/>
</dbReference>
<feature type="compositionally biased region" description="Gly residues" evidence="2">
    <location>
        <begin position="92"/>
        <end position="103"/>
    </location>
</feature>
<reference evidence="6 7" key="1">
    <citation type="submission" date="2020-03" db="EMBL/GenBank/DDBJ databases">
        <title>Draft genome of Streptomyces sp. ventii, isolated from the Axial Seamount in the Pacific Ocean, and resequencing of the two type strains Streptomyces lonarensis strain NCL 716 and Streptomyces bohaiensis strain 11A07.</title>
        <authorList>
            <person name="Loughran R.M."/>
            <person name="Pfannmuller K.M."/>
            <person name="Wasson B.J."/>
            <person name="Deadmond M.C."/>
            <person name="Paddock B.E."/>
            <person name="Koyack M.J."/>
            <person name="Gallegos D.A."/>
            <person name="Mitchell E.A."/>
            <person name="Ushijima B."/>
            <person name="Saw J.H."/>
            <person name="Mcphail K.L."/>
            <person name="Videau P."/>
        </authorList>
    </citation>
    <scope>NUCLEOTIDE SEQUENCE [LARGE SCALE GENOMIC DNA]</scope>
    <source>
        <strain evidence="6 7">NCL716</strain>
    </source>
</reference>
<evidence type="ECO:0000256" key="2">
    <source>
        <dbReference type="SAM" id="MobiDB-lite"/>
    </source>
</evidence>
<evidence type="ECO:0000313" key="6">
    <source>
        <dbReference type="EMBL" id="NJQ04869.1"/>
    </source>
</evidence>
<dbReference type="PANTHER" id="PTHR33392:SF6">
    <property type="entry name" value="POLYISOPRENYL-TEICHOIC ACID--PEPTIDOGLYCAN TEICHOIC ACID TRANSFERASE TAGU"/>
    <property type="match status" value="1"/>
</dbReference>
<evidence type="ECO:0000313" key="7">
    <source>
        <dbReference type="Proteomes" id="UP000578686"/>
    </source>
</evidence>
<comment type="caution">
    <text evidence="6">The sequence shown here is derived from an EMBL/GenBank/DDBJ whole genome shotgun (WGS) entry which is preliminary data.</text>
</comment>
<protein>
    <submittedName>
        <fullName evidence="6">LCP family protein</fullName>
    </submittedName>
</protein>
<feature type="region of interest" description="Disordered" evidence="2">
    <location>
        <begin position="1"/>
        <end position="124"/>
    </location>
</feature>
<dbReference type="PANTHER" id="PTHR33392">
    <property type="entry name" value="POLYISOPRENYL-TEICHOIC ACID--PEPTIDOGLYCAN TEICHOIC ACID TRANSFERASE TAGU"/>
    <property type="match status" value="1"/>
</dbReference>
<evidence type="ECO:0000256" key="3">
    <source>
        <dbReference type="SAM" id="Phobius"/>
    </source>
</evidence>
<feature type="domain" description="Cell envelope-related transcriptional attenuator" evidence="4">
    <location>
        <begin position="215"/>
        <end position="371"/>
    </location>
</feature>
<feature type="compositionally biased region" description="Low complexity" evidence="2">
    <location>
        <begin position="51"/>
        <end position="82"/>
    </location>
</feature>
<dbReference type="InterPro" id="IPR050922">
    <property type="entry name" value="LytR/CpsA/Psr_CW_biosynth"/>
</dbReference>
<evidence type="ECO:0000256" key="1">
    <source>
        <dbReference type="ARBA" id="ARBA00006068"/>
    </source>
</evidence>
<dbReference type="Gene3D" id="3.40.630.190">
    <property type="entry name" value="LCP protein"/>
    <property type="match status" value="1"/>
</dbReference>
<evidence type="ECO:0000259" key="5">
    <source>
        <dbReference type="Pfam" id="PF13399"/>
    </source>
</evidence>
<dbReference type="EMBL" id="JAAVJD010000018">
    <property type="protein sequence ID" value="NJQ04869.1"/>
    <property type="molecule type" value="Genomic_DNA"/>
</dbReference>
<keyword evidence="3" id="KW-0812">Transmembrane</keyword>
<accession>A0A7X6CYF2</accession>
<sequence length="625" mass="64837">MPEDDEQQPVAVVRPEDLGWDDSLYDDTPAAGGAGRDRDDAPQRADRPEQAEGAAGPAALPAGNGSASETSGESDTSGADGDSAGDRPATGGSAGGDGTGTGGTDAADGDGGDGPTPSGRQRRPRWARVLIAGSAALALAVVGAGGAGWYYVQHLNGNLTKSDLHLGDNKLDKAAPNDRGQTPLNILLLGSDARDSEENLRLGGAADTVGGPPIADVQMLLHVSADRSNMTVVSIPRDTRVTIPKCTDPATGREFDMVESDTINHSLQRGGPGCSVATWEELTGIPIDHFMMLDFAGVVSMADAVGGVPVCVDRGVDDPKSHLKLEAGETVIKGEQALQWLRTRHGFGDGSDVGRTKAQHMYLSSMVRELKEGARLTDPGKLNALANAATNALTVDPDLGSVNRLYDLGEDLRDVPSERINMITMPWVPAPQNPAAHVAPKPGAAEELFALVRNDIALDEEYPDDIAEAGEDTDADEDAAQAREPAEVAVTVRNGTGSVSLPAITGRASVVVAELAALGYVQSHVDERPISQAETSLTHPTGDQAEADARAVAAALGLPDRALRSSASAEAFTLVIGVDWREGNQFPAAPDAGPSEPEERLDSAEAITADDDSACMVVNPLHATD</sequence>